<evidence type="ECO:0008006" key="9">
    <source>
        <dbReference type="Google" id="ProtNLM"/>
    </source>
</evidence>
<feature type="compositionally biased region" description="Polar residues" evidence="4">
    <location>
        <begin position="217"/>
        <end position="234"/>
    </location>
</feature>
<evidence type="ECO:0000256" key="4">
    <source>
        <dbReference type="SAM" id="MobiDB-lite"/>
    </source>
</evidence>
<dbReference type="GO" id="GO:0009279">
    <property type="term" value="C:cell outer membrane"/>
    <property type="evidence" value="ECO:0007669"/>
    <property type="project" value="UniProtKB-SubCell"/>
</dbReference>
<feature type="region of interest" description="Disordered" evidence="4">
    <location>
        <begin position="1"/>
        <end position="67"/>
    </location>
</feature>
<evidence type="ECO:0000313" key="7">
    <source>
        <dbReference type="EMBL" id="ESQ79478.1"/>
    </source>
</evidence>
<gene>
    <name evidence="7" type="ORF">ABENE_22625</name>
</gene>
<feature type="compositionally biased region" description="Low complexity" evidence="4">
    <location>
        <begin position="42"/>
        <end position="57"/>
    </location>
</feature>
<dbReference type="SUPFAM" id="SSF56935">
    <property type="entry name" value="Porins"/>
    <property type="match status" value="1"/>
</dbReference>
<feature type="compositionally biased region" description="Polar residues" evidence="4">
    <location>
        <begin position="15"/>
        <end position="27"/>
    </location>
</feature>
<feature type="domain" description="Outer membrane protein beta-barrel" evidence="6">
    <location>
        <begin position="317"/>
        <end position="721"/>
    </location>
</feature>
<organism evidence="7 8">
    <name type="scientific">Asticcacaulis benevestitus DSM 16100 = ATCC BAA-896</name>
    <dbReference type="NCBI Taxonomy" id="1121022"/>
    <lineage>
        <taxon>Bacteria</taxon>
        <taxon>Pseudomonadati</taxon>
        <taxon>Pseudomonadota</taxon>
        <taxon>Alphaproteobacteria</taxon>
        <taxon>Caulobacterales</taxon>
        <taxon>Caulobacteraceae</taxon>
        <taxon>Asticcacaulis</taxon>
    </lineage>
</organism>
<evidence type="ECO:0000259" key="6">
    <source>
        <dbReference type="Pfam" id="PF14905"/>
    </source>
</evidence>
<feature type="region of interest" description="Disordered" evidence="4">
    <location>
        <begin position="217"/>
        <end position="238"/>
    </location>
</feature>
<dbReference type="PATRIC" id="fig|1121022.4.peg.4633"/>
<dbReference type="Pfam" id="PF14905">
    <property type="entry name" value="OMP_b-brl_3"/>
    <property type="match status" value="1"/>
</dbReference>
<evidence type="ECO:0000256" key="1">
    <source>
        <dbReference type="ARBA" id="ARBA00004442"/>
    </source>
</evidence>
<dbReference type="InterPro" id="IPR037066">
    <property type="entry name" value="Plug_dom_sf"/>
</dbReference>
<comment type="subcellular location">
    <subcellularLocation>
        <location evidence="1">Cell outer membrane</location>
    </subcellularLocation>
</comment>
<dbReference type="STRING" id="1121022.GCA_000376105_03548"/>
<proteinExistence type="predicted"/>
<dbReference type="AlphaFoldDB" id="V4QJX1"/>
<dbReference type="Gene3D" id="2.170.130.10">
    <property type="entry name" value="TonB-dependent receptor, plug domain"/>
    <property type="match status" value="1"/>
</dbReference>
<comment type="caution">
    <text evidence="7">The sequence shown here is derived from an EMBL/GenBank/DDBJ whole genome shotgun (WGS) entry which is preliminary data.</text>
</comment>
<evidence type="ECO:0000259" key="5">
    <source>
        <dbReference type="Pfam" id="PF07715"/>
    </source>
</evidence>
<evidence type="ECO:0000313" key="8">
    <source>
        <dbReference type="Proteomes" id="UP000017837"/>
    </source>
</evidence>
<dbReference type="EMBL" id="AWGB01000102">
    <property type="protein sequence ID" value="ESQ79478.1"/>
    <property type="molecule type" value="Genomic_DNA"/>
</dbReference>
<name>V4QJX1_9CAUL</name>
<dbReference type="PANTHER" id="PTHR40980:SF4">
    <property type="entry name" value="TONB-DEPENDENT RECEPTOR-LIKE BETA-BARREL DOMAIN-CONTAINING PROTEIN"/>
    <property type="match status" value="1"/>
</dbReference>
<dbReference type="Pfam" id="PF07715">
    <property type="entry name" value="Plug"/>
    <property type="match status" value="1"/>
</dbReference>
<dbReference type="PANTHER" id="PTHR40980">
    <property type="entry name" value="PLUG DOMAIN-CONTAINING PROTEIN"/>
    <property type="match status" value="1"/>
</dbReference>
<dbReference type="eggNOG" id="COG4771">
    <property type="taxonomic scope" value="Bacteria"/>
</dbReference>
<dbReference type="Proteomes" id="UP000017837">
    <property type="component" value="Unassembled WGS sequence"/>
</dbReference>
<feature type="domain" description="TonB-dependent receptor plug" evidence="5">
    <location>
        <begin position="60"/>
        <end position="148"/>
    </location>
</feature>
<dbReference type="Gene3D" id="2.40.170.20">
    <property type="entry name" value="TonB-dependent receptor, beta-barrel domain"/>
    <property type="match status" value="1"/>
</dbReference>
<evidence type="ECO:0000256" key="2">
    <source>
        <dbReference type="ARBA" id="ARBA00023136"/>
    </source>
</evidence>
<keyword evidence="3" id="KW-0998">Cell outer membrane</keyword>
<evidence type="ECO:0000256" key="3">
    <source>
        <dbReference type="ARBA" id="ARBA00023237"/>
    </source>
</evidence>
<protein>
    <recommendedName>
        <fullName evidence="9">Outer membrane protein beta-barrel domain-containing protein</fullName>
    </recommendedName>
</protein>
<keyword evidence="2" id="KW-0472">Membrane</keyword>
<keyword evidence="8" id="KW-1185">Reference proteome</keyword>
<accession>V4QJX1</accession>
<reference evidence="7 8" key="1">
    <citation type="journal article" date="2014" name="Nature">
        <title>Sequential evolution of bacterial morphology by co-option of a developmental regulator.</title>
        <authorList>
            <person name="Jiang C."/>
            <person name="Brown P.J."/>
            <person name="Ducret A."/>
            <person name="Brun Y.V."/>
        </authorList>
    </citation>
    <scope>NUCLEOTIDE SEQUENCE [LARGE SCALE GENOMIC DNA]</scope>
    <source>
        <strain evidence="7 8">DSM 16100</strain>
    </source>
</reference>
<dbReference type="InterPro" id="IPR012910">
    <property type="entry name" value="Plug_dom"/>
</dbReference>
<dbReference type="InterPro" id="IPR041700">
    <property type="entry name" value="OMP_b-brl_3"/>
</dbReference>
<dbReference type="InterPro" id="IPR036942">
    <property type="entry name" value="Beta-barrel_TonB_sf"/>
</dbReference>
<sequence>MATCLASGLGLRATAWSQTTDGQTQAESAKADPSQAEPSSGDTSSAVKSDTTTVTVTGKKKAPNDRDVYDVSKDLDAKTGTAADALNKIPGVNVDPSGNVTYHGRNVVVYLNGRPSLMLSGDNRGVALKSMPSAYISTIEVISNPGAQQSSGDGAPIININTQRNMPPGMFGSLSARYSSPAGSLETAFLGITKDKLSITLIGSYLNNEMDSRSLSQTSVLDSTDATLQASSSKGEGRSSYRGPFLMANLQYDLGPNDVLAAAFNYNRMPSDSTDISHAVSQAADGAVTNLFDQSGAGRFVTESAGLSGNYTHYGQKPDETLKMDGSLARSASQNDFRSANTYLISTIPGNTGTRIQTHDRRNDKTKANMHAEYNTPIGDDQLTLGAEVDLEDNTINSRVFGPADNDDNLMVNPLLTDDFRSHQVVSAFYATFQREVTPRWTVLLGLRGEVLHLATNDLTYRTKGNINYSRLNPSLFATYVISSQQKVRFNYTHRQQRPEASDLNPHIVYSSDTSVDAGNPGLKPQESDAIEARYEFNGKGLNYGLRGFWRGDSRTITTVSQIIPDPQGLGNIVTQSTRVNWRRRSAYGVSADVSRQISNKLMFSADATLTQSALRNPQISGVRSATSVDGGFSLNYFFKKGDRIFASYKRVGKSYTGQGYTTGSGQANIQYSRKLTDKFDLELMVDDLFRQTRTVTVIDTPLLQTRFVSSRQSPTFMIGLSRHFSRFGPMRAPAN</sequence>